<reference evidence="13 14" key="1">
    <citation type="submission" date="2020-08" db="EMBL/GenBank/DDBJ databases">
        <title>Plant Genome Project.</title>
        <authorList>
            <person name="Zhang R.-G."/>
        </authorList>
    </citation>
    <scope>NUCLEOTIDE SEQUENCE [LARGE SCALE GENOMIC DNA]</scope>
    <source>
        <tissue evidence="13">Rhizome</tissue>
    </source>
</reference>
<keyword evidence="9 10" id="KW-0927">Auxin signaling pathway</keyword>
<evidence type="ECO:0000256" key="9">
    <source>
        <dbReference type="ARBA" id="ARBA00023294"/>
    </source>
</evidence>
<feature type="domain" description="PB1" evidence="12">
    <location>
        <begin position="148"/>
        <end position="240"/>
    </location>
</feature>
<organism evidence="13 14">
    <name type="scientific">Zingiber officinale</name>
    <name type="common">Ginger</name>
    <name type="synonym">Amomum zingiber</name>
    <dbReference type="NCBI Taxonomy" id="94328"/>
    <lineage>
        <taxon>Eukaryota</taxon>
        <taxon>Viridiplantae</taxon>
        <taxon>Streptophyta</taxon>
        <taxon>Embryophyta</taxon>
        <taxon>Tracheophyta</taxon>
        <taxon>Spermatophyta</taxon>
        <taxon>Magnoliopsida</taxon>
        <taxon>Liliopsida</taxon>
        <taxon>Zingiberales</taxon>
        <taxon>Zingiberaceae</taxon>
        <taxon>Zingiber</taxon>
    </lineage>
</organism>
<evidence type="ECO:0000256" key="3">
    <source>
        <dbReference type="ARBA" id="ARBA00006728"/>
    </source>
</evidence>
<feature type="region of interest" description="Disordered" evidence="11">
    <location>
        <begin position="1"/>
        <end position="32"/>
    </location>
</feature>
<dbReference type="InterPro" id="IPR003311">
    <property type="entry name" value="AUX_IAA"/>
</dbReference>
<dbReference type="PANTHER" id="PTHR31734:SF120">
    <property type="entry name" value="AUXIN-RESPONSIVE PROTEIN IAA25"/>
    <property type="match status" value="1"/>
</dbReference>
<comment type="subcellular location">
    <subcellularLocation>
        <location evidence="2 10">Nucleus</location>
    </subcellularLocation>
</comment>
<comment type="function">
    <text evidence="1 10">Aux/IAA proteins are short-lived transcriptional factors that function as repressors of early auxin response genes at low auxin concentrations.</text>
</comment>
<evidence type="ECO:0000256" key="5">
    <source>
        <dbReference type="ARBA" id="ARBA00022491"/>
    </source>
</evidence>
<dbReference type="AlphaFoldDB" id="A0A8J5EWL3"/>
<dbReference type="EMBL" id="JACMSC010000018">
    <property type="protein sequence ID" value="KAG6475760.1"/>
    <property type="molecule type" value="Genomic_DNA"/>
</dbReference>
<proteinExistence type="inferred from homology"/>
<keyword evidence="6 10" id="KW-0805">Transcription regulation</keyword>
<protein>
    <recommendedName>
        <fullName evidence="10">Auxin-responsive protein</fullName>
    </recommendedName>
</protein>
<dbReference type="InterPro" id="IPR053793">
    <property type="entry name" value="PB1-like"/>
</dbReference>
<dbReference type="InterPro" id="IPR033389">
    <property type="entry name" value="AUX/IAA_dom"/>
</dbReference>
<evidence type="ECO:0000256" key="4">
    <source>
        <dbReference type="ARBA" id="ARBA00011726"/>
    </source>
</evidence>
<keyword evidence="14" id="KW-1185">Reference proteome</keyword>
<evidence type="ECO:0000259" key="12">
    <source>
        <dbReference type="PROSITE" id="PS51745"/>
    </source>
</evidence>
<evidence type="ECO:0000256" key="11">
    <source>
        <dbReference type="SAM" id="MobiDB-lite"/>
    </source>
</evidence>
<evidence type="ECO:0000256" key="2">
    <source>
        <dbReference type="ARBA" id="ARBA00004123"/>
    </source>
</evidence>
<comment type="subunit">
    <text evidence="4 10">Homodimers and heterodimers.</text>
</comment>
<evidence type="ECO:0000313" key="14">
    <source>
        <dbReference type="Proteomes" id="UP000734854"/>
    </source>
</evidence>
<gene>
    <name evidence="13" type="ORF">ZIOFF_064989</name>
</gene>
<dbReference type="SUPFAM" id="SSF54277">
    <property type="entry name" value="CAD &amp; PB1 domains"/>
    <property type="match status" value="1"/>
</dbReference>
<dbReference type="Pfam" id="PF02309">
    <property type="entry name" value="AUX_IAA"/>
    <property type="match status" value="1"/>
</dbReference>
<accession>A0A8J5EWL3</accession>
<dbReference type="Proteomes" id="UP000734854">
    <property type="component" value="Unassembled WGS sequence"/>
</dbReference>
<comment type="caution">
    <text evidence="13">The sequence shown here is derived from an EMBL/GenBank/DDBJ whole genome shotgun (WGS) entry which is preliminary data.</text>
</comment>
<evidence type="ECO:0000313" key="13">
    <source>
        <dbReference type="EMBL" id="KAG6475760.1"/>
    </source>
</evidence>
<evidence type="ECO:0000256" key="7">
    <source>
        <dbReference type="ARBA" id="ARBA00023163"/>
    </source>
</evidence>
<dbReference type="PROSITE" id="PS51745">
    <property type="entry name" value="PB1"/>
    <property type="match status" value="1"/>
</dbReference>
<dbReference type="Gene3D" id="3.10.20.90">
    <property type="entry name" value="Phosphatidylinositol 3-kinase Catalytic Subunit, Chain A, domain 1"/>
    <property type="match status" value="1"/>
</dbReference>
<keyword evidence="5 10" id="KW-0678">Repressor</keyword>
<name>A0A8J5EWL3_ZINOF</name>
<dbReference type="GO" id="GO:0005634">
    <property type="term" value="C:nucleus"/>
    <property type="evidence" value="ECO:0007669"/>
    <property type="project" value="UniProtKB-SubCell"/>
</dbReference>
<evidence type="ECO:0000256" key="1">
    <source>
        <dbReference type="ARBA" id="ARBA00002159"/>
    </source>
</evidence>
<dbReference type="GO" id="GO:0009734">
    <property type="term" value="P:auxin-activated signaling pathway"/>
    <property type="evidence" value="ECO:0007669"/>
    <property type="project" value="UniProtKB-UniRule"/>
</dbReference>
<evidence type="ECO:0000256" key="10">
    <source>
        <dbReference type="RuleBase" id="RU004549"/>
    </source>
</evidence>
<feature type="compositionally biased region" description="Basic and acidic residues" evidence="11">
    <location>
        <begin position="18"/>
        <end position="32"/>
    </location>
</feature>
<keyword evidence="7 10" id="KW-0804">Transcription</keyword>
<evidence type="ECO:0000256" key="8">
    <source>
        <dbReference type="ARBA" id="ARBA00023242"/>
    </source>
</evidence>
<dbReference type="GO" id="GO:0006355">
    <property type="term" value="P:regulation of DNA-templated transcription"/>
    <property type="evidence" value="ECO:0007669"/>
    <property type="project" value="InterPro"/>
</dbReference>
<comment type="similarity">
    <text evidence="3 10">Belongs to the Aux/IAA family.</text>
</comment>
<sequence>MKTATIQPPHEVGSSLDTEVKDDKNETDGRENNLELRLGMSPVNGCKSGAKRCFDETSGVFVHPWSLAARQQNAALEQAHQKLKPSLTTVPRNEHPSAVVGWPPVRAFRRNLGFHNQTGSVTAPEAKAEDIHVENKESMASESQEGQTKFVKVNMDGCTVGRKIDLKLHDGYNSLSHALLKMFHNFFSVNCLNNPKQEDERDGAIPTSYILLYEDNEGDRMLAGDVPWEYVLGTISYQCSIPYNSRKSTAAGCSSVQ</sequence>
<dbReference type="PANTHER" id="PTHR31734">
    <property type="entry name" value="AUXIN-RESPONSIVE PROTEIN IAA17"/>
    <property type="match status" value="1"/>
</dbReference>
<evidence type="ECO:0000256" key="6">
    <source>
        <dbReference type="ARBA" id="ARBA00023015"/>
    </source>
</evidence>
<keyword evidence="8 10" id="KW-0539">Nucleus</keyword>